<feature type="chain" id="PRO_5039894708" description="Secreted protein" evidence="1">
    <location>
        <begin position="21"/>
        <end position="183"/>
    </location>
</feature>
<protein>
    <recommendedName>
        <fullName evidence="4">Secreted protein</fullName>
    </recommendedName>
</protein>
<reference evidence="2" key="2">
    <citation type="submission" date="2020-06" db="EMBL/GenBank/DDBJ databases">
        <title>Helianthus annuus Genome sequencing and assembly Release 2.</title>
        <authorList>
            <person name="Gouzy J."/>
            <person name="Langlade N."/>
            <person name="Munos S."/>
        </authorList>
    </citation>
    <scope>NUCLEOTIDE SEQUENCE</scope>
    <source>
        <tissue evidence="2">Leaves</tissue>
    </source>
</reference>
<sequence length="183" mass="19096">MIAPAICGVCCCCCCGCCCCIGGVGCGGGGVGAGAGTGAGTCGRFCCCCCSNCIADICGITAFGFCSVIFCKKLITAASFAATIDRSCTNNSCSRFIFAISCIRHCSSLAIRSRSRLSNVSRNFACNSSCLSTTSFINFPKNSFHFRFRFLRLSGGSSSEDVEDELEFVEAEIFNCENGNPPT</sequence>
<evidence type="ECO:0000256" key="1">
    <source>
        <dbReference type="SAM" id="SignalP"/>
    </source>
</evidence>
<keyword evidence="3" id="KW-1185">Reference proteome</keyword>
<proteinExistence type="predicted"/>
<dbReference type="Proteomes" id="UP000215914">
    <property type="component" value="Unassembled WGS sequence"/>
</dbReference>
<evidence type="ECO:0000313" key="3">
    <source>
        <dbReference type="Proteomes" id="UP000215914"/>
    </source>
</evidence>
<gene>
    <name evidence="2" type="ORF">HanXRQr2_Chr05g0236131</name>
</gene>
<keyword evidence="1" id="KW-0732">Signal</keyword>
<name>A0A9K3J3J0_HELAN</name>
<dbReference type="EMBL" id="MNCJ02000320">
    <property type="protein sequence ID" value="KAF5807661.1"/>
    <property type="molecule type" value="Genomic_DNA"/>
</dbReference>
<dbReference type="Gramene" id="mRNA:HanXRQr2_Chr05g0236131">
    <property type="protein sequence ID" value="CDS:HanXRQr2_Chr05g0236131.1"/>
    <property type="gene ID" value="HanXRQr2_Chr05g0236131"/>
</dbReference>
<evidence type="ECO:0008006" key="4">
    <source>
        <dbReference type="Google" id="ProtNLM"/>
    </source>
</evidence>
<organism evidence="2 3">
    <name type="scientific">Helianthus annuus</name>
    <name type="common">Common sunflower</name>
    <dbReference type="NCBI Taxonomy" id="4232"/>
    <lineage>
        <taxon>Eukaryota</taxon>
        <taxon>Viridiplantae</taxon>
        <taxon>Streptophyta</taxon>
        <taxon>Embryophyta</taxon>
        <taxon>Tracheophyta</taxon>
        <taxon>Spermatophyta</taxon>
        <taxon>Magnoliopsida</taxon>
        <taxon>eudicotyledons</taxon>
        <taxon>Gunneridae</taxon>
        <taxon>Pentapetalae</taxon>
        <taxon>asterids</taxon>
        <taxon>campanulids</taxon>
        <taxon>Asterales</taxon>
        <taxon>Asteraceae</taxon>
        <taxon>Asteroideae</taxon>
        <taxon>Heliantheae alliance</taxon>
        <taxon>Heliantheae</taxon>
        <taxon>Helianthus</taxon>
    </lineage>
</organism>
<feature type="signal peptide" evidence="1">
    <location>
        <begin position="1"/>
        <end position="20"/>
    </location>
</feature>
<accession>A0A9K3J3J0</accession>
<evidence type="ECO:0000313" key="2">
    <source>
        <dbReference type="EMBL" id="KAF5807661.1"/>
    </source>
</evidence>
<comment type="caution">
    <text evidence="2">The sequence shown here is derived from an EMBL/GenBank/DDBJ whole genome shotgun (WGS) entry which is preliminary data.</text>
</comment>
<reference evidence="2" key="1">
    <citation type="journal article" date="2017" name="Nature">
        <title>The sunflower genome provides insights into oil metabolism, flowering and Asterid evolution.</title>
        <authorList>
            <person name="Badouin H."/>
            <person name="Gouzy J."/>
            <person name="Grassa C.J."/>
            <person name="Murat F."/>
            <person name="Staton S.E."/>
            <person name="Cottret L."/>
            <person name="Lelandais-Briere C."/>
            <person name="Owens G.L."/>
            <person name="Carrere S."/>
            <person name="Mayjonade B."/>
            <person name="Legrand L."/>
            <person name="Gill N."/>
            <person name="Kane N.C."/>
            <person name="Bowers J.E."/>
            <person name="Hubner S."/>
            <person name="Bellec A."/>
            <person name="Berard A."/>
            <person name="Berges H."/>
            <person name="Blanchet N."/>
            <person name="Boniface M.C."/>
            <person name="Brunel D."/>
            <person name="Catrice O."/>
            <person name="Chaidir N."/>
            <person name="Claudel C."/>
            <person name="Donnadieu C."/>
            <person name="Faraut T."/>
            <person name="Fievet G."/>
            <person name="Helmstetter N."/>
            <person name="King M."/>
            <person name="Knapp S.J."/>
            <person name="Lai Z."/>
            <person name="Le Paslier M.C."/>
            <person name="Lippi Y."/>
            <person name="Lorenzon L."/>
            <person name="Mandel J.R."/>
            <person name="Marage G."/>
            <person name="Marchand G."/>
            <person name="Marquand E."/>
            <person name="Bret-Mestries E."/>
            <person name="Morien E."/>
            <person name="Nambeesan S."/>
            <person name="Nguyen T."/>
            <person name="Pegot-Espagnet P."/>
            <person name="Pouilly N."/>
            <person name="Raftis F."/>
            <person name="Sallet E."/>
            <person name="Schiex T."/>
            <person name="Thomas J."/>
            <person name="Vandecasteele C."/>
            <person name="Vares D."/>
            <person name="Vear F."/>
            <person name="Vautrin S."/>
            <person name="Crespi M."/>
            <person name="Mangin B."/>
            <person name="Burke J.M."/>
            <person name="Salse J."/>
            <person name="Munos S."/>
            <person name="Vincourt P."/>
            <person name="Rieseberg L.H."/>
            <person name="Langlade N.B."/>
        </authorList>
    </citation>
    <scope>NUCLEOTIDE SEQUENCE</scope>
    <source>
        <tissue evidence="2">Leaves</tissue>
    </source>
</reference>
<dbReference type="AlphaFoldDB" id="A0A9K3J3J0"/>